<protein>
    <submittedName>
        <fullName evidence="1">Uncharacterized protein</fullName>
    </submittedName>
</protein>
<sequence length="124" mass="13984">MYYTVNLGLKKSMKARSPKFRAGDVSAYLFDPDIYTDGGILAQGLMDTVQEKEAVEMLRKPTSPVKVLNKATRERSVHKRSFASKGKGYDVVRKPSSLDQRLSSLKVYVDDIPSPANYLVYQVY</sequence>
<dbReference type="AlphaFoldDB" id="A0AAV0L0I4"/>
<dbReference type="Proteomes" id="UP001154282">
    <property type="component" value="Unassembled WGS sequence"/>
</dbReference>
<accession>A0AAV0L0I4</accession>
<evidence type="ECO:0000313" key="1">
    <source>
        <dbReference type="EMBL" id="CAI0427249.1"/>
    </source>
</evidence>
<comment type="caution">
    <text evidence="1">The sequence shown here is derived from an EMBL/GenBank/DDBJ whole genome shotgun (WGS) entry which is preliminary data.</text>
</comment>
<proteinExistence type="predicted"/>
<reference evidence="1" key="1">
    <citation type="submission" date="2022-08" db="EMBL/GenBank/DDBJ databases">
        <authorList>
            <person name="Gutierrez-Valencia J."/>
        </authorList>
    </citation>
    <scope>NUCLEOTIDE SEQUENCE</scope>
</reference>
<name>A0AAV0L0I4_9ROSI</name>
<gene>
    <name evidence="1" type="ORF">LITE_LOCUS21132</name>
</gene>
<keyword evidence="2" id="KW-1185">Reference proteome</keyword>
<organism evidence="1 2">
    <name type="scientific">Linum tenue</name>
    <dbReference type="NCBI Taxonomy" id="586396"/>
    <lineage>
        <taxon>Eukaryota</taxon>
        <taxon>Viridiplantae</taxon>
        <taxon>Streptophyta</taxon>
        <taxon>Embryophyta</taxon>
        <taxon>Tracheophyta</taxon>
        <taxon>Spermatophyta</taxon>
        <taxon>Magnoliopsida</taxon>
        <taxon>eudicotyledons</taxon>
        <taxon>Gunneridae</taxon>
        <taxon>Pentapetalae</taxon>
        <taxon>rosids</taxon>
        <taxon>fabids</taxon>
        <taxon>Malpighiales</taxon>
        <taxon>Linaceae</taxon>
        <taxon>Linum</taxon>
    </lineage>
</organism>
<evidence type="ECO:0000313" key="2">
    <source>
        <dbReference type="Proteomes" id="UP001154282"/>
    </source>
</evidence>
<dbReference type="EMBL" id="CAMGYJ010000005">
    <property type="protein sequence ID" value="CAI0427249.1"/>
    <property type="molecule type" value="Genomic_DNA"/>
</dbReference>